<feature type="domain" description="EGF-like" evidence="5">
    <location>
        <begin position="421"/>
        <end position="449"/>
    </location>
</feature>
<keyword evidence="3" id="KW-1015">Disulfide bond</keyword>
<reference evidence="6" key="1">
    <citation type="submission" date="2021-01" db="EMBL/GenBank/DDBJ databases">
        <authorList>
            <consortium name="Genoscope - CEA"/>
            <person name="William W."/>
        </authorList>
    </citation>
    <scope>NUCLEOTIDE SEQUENCE</scope>
</reference>
<evidence type="ECO:0000259" key="5">
    <source>
        <dbReference type="SMART" id="SM00181"/>
    </source>
</evidence>
<protein>
    <recommendedName>
        <fullName evidence="5">EGF-like domain-containing protein</fullName>
    </recommendedName>
</protein>
<evidence type="ECO:0000256" key="3">
    <source>
        <dbReference type="ARBA" id="ARBA00023157"/>
    </source>
</evidence>
<feature type="domain" description="EGF-like" evidence="5">
    <location>
        <begin position="360"/>
        <end position="390"/>
    </location>
</feature>
<feature type="domain" description="EGF-like" evidence="5">
    <location>
        <begin position="696"/>
        <end position="729"/>
    </location>
</feature>
<evidence type="ECO:0000313" key="7">
    <source>
        <dbReference type="Proteomes" id="UP000692954"/>
    </source>
</evidence>
<feature type="domain" description="EGF-like" evidence="5">
    <location>
        <begin position="757"/>
        <end position="789"/>
    </location>
</feature>
<dbReference type="EMBL" id="CAJJDN010000273">
    <property type="protein sequence ID" value="CAD8130275.1"/>
    <property type="molecule type" value="Genomic_DNA"/>
</dbReference>
<comment type="caution">
    <text evidence="6">The sequence shown here is derived from an EMBL/GenBank/DDBJ whole genome shotgun (WGS) entry which is preliminary data.</text>
</comment>
<feature type="domain" description="EGF-like" evidence="5">
    <location>
        <begin position="574"/>
        <end position="606"/>
    </location>
</feature>
<dbReference type="Proteomes" id="UP000692954">
    <property type="component" value="Unassembled WGS sequence"/>
</dbReference>
<dbReference type="InterPro" id="IPR011936">
    <property type="entry name" value="Myxo_disulph_rpt"/>
</dbReference>
<feature type="domain" description="EGF-like" evidence="5">
    <location>
        <begin position="639"/>
        <end position="668"/>
    </location>
</feature>
<evidence type="ECO:0000256" key="4">
    <source>
        <dbReference type="SAM" id="SignalP"/>
    </source>
</evidence>
<dbReference type="PANTHER" id="PTHR39767:SF2">
    <property type="entry name" value="CHROMOSOME UNDETERMINED SCAFFOLD_1, WHOLE GENOME SHOTGUN SEQUENCE"/>
    <property type="match status" value="1"/>
</dbReference>
<dbReference type="OrthoDB" id="409374at2759"/>
<keyword evidence="1 4" id="KW-0732">Signal</keyword>
<feature type="chain" id="PRO_5035906199" description="EGF-like domain-containing protein" evidence="4">
    <location>
        <begin position="25"/>
        <end position="810"/>
    </location>
</feature>
<evidence type="ECO:0000256" key="2">
    <source>
        <dbReference type="ARBA" id="ARBA00022737"/>
    </source>
</evidence>
<dbReference type="Pfam" id="PF13948">
    <property type="entry name" value="DUF4215"/>
    <property type="match status" value="5"/>
</dbReference>
<dbReference type="InterPro" id="IPR000742">
    <property type="entry name" value="EGF"/>
</dbReference>
<sequence>MFKNSTKNILKSFLFLHLIIRCYSEALVYQNFFRDVTVDWFYSKKHQSQASSTCQSKLLFGGYVCFNEDTYILKTFELKPHYQLRLKFLFWRIDWEALFLVYVDNIEMHKQYFSGATSSSNFCGLPYKYDETFLLDLTTYHQSPTAQILITSTSWWGISDFELFIEECPKDCDSCGENGCFNQILYIQYFTAKTFNQVDFNEGWSDQNGITYVNRNIVADYSIYELQSLTSTKTINLPDHDAVSISMKIITFNLYHQCDIFIDEVLVSSSTLLLQVQIDKRNYDWDYNYLITNQINIQQYRHIKNLITLTIRINPSLRQTSLFSSDYLAMRDFQIFIKKNYDCFDGNIYPFDGCFAKIYDCVEGCVNCVRGVCLKCQQGWQYYEQNKMCLPVCGNSIITYFEECDDGNTQQYDGCYQCKYSCPLNCSVCQFGKCKLCQPRYRLIYGQCKYFCNGSESQEEQEDRGCYNNINNLIENGHYQHNLFNNLNSKYKLVSNLTCSLYDFGIFGYFYNQCRIQAIQNCRESLIGKCLECEKFYESKNIKSSCTPICNDGIAIEQELCDDENNLYFDGCQKCQQSCQFECLNCIGSECYECLDGWQLLDYRCYQYCGDGEVAVFSTEQCDDGNKNNGDGCFECKFECAPYCQQCVDSYACIICEQYFELQNNSCKPICGDEHIVIELEECEDGNNIPYDGCFECQFNCQAECTDCQQGVCQACEIQGWSLSNQSCHSICGDGFIVMGLEECEDGNNIPYDGCFNCMFQCQQECQNCNQGICIGCIEGYIILNDYCEVDNQTHIIVDEDDAKSNYDDY</sequence>
<dbReference type="SMART" id="SM00181">
    <property type="entry name" value="EGF"/>
    <property type="match status" value="6"/>
</dbReference>
<feature type="signal peptide" evidence="4">
    <location>
        <begin position="1"/>
        <end position="24"/>
    </location>
</feature>
<gene>
    <name evidence="6" type="ORF">PSON_ATCC_30995.1.T2730011</name>
</gene>
<dbReference type="NCBIfam" id="TIGR02232">
    <property type="entry name" value="myxo_disulf_rpt"/>
    <property type="match status" value="2"/>
</dbReference>
<organism evidence="6 7">
    <name type="scientific">Paramecium sonneborni</name>
    <dbReference type="NCBI Taxonomy" id="65129"/>
    <lineage>
        <taxon>Eukaryota</taxon>
        <taxon>Sar</taxon>
        <taxon>Alveolata</taxon>
        <taxon>Ciliophora</taxon>
        <taxon>Intramacronucleata</taxon>
        <taxon>Oligohymenophorea</taxon>
        <taxon>Peniculida</taxon>
        <taxon>Parameciidae</taxon>
        <taxon>Paramecium</taxon>
    </lineage>
</organism>
<name>A0A8S1RT93_9CILI</name>
<evidence type="ECO:0000256" key="1">
    <source>
        <dbReference type="ARBA" id="ARBA00022729"/>
    </source>
</evidence>
<keyword evidence="7" id="KW-1185">Reference proteome</keyword>
<evidence type="ECO:0000313" key="6">
    <source>
        <dbReference type="EMBL" id="CAD8130275.1"/>
    </source>
</evidence>
<dbReference type="AlphaFoldDB" id="A0A8S1RT93"/>
<accession>A0A8S1RT93</accession>
<dbReference type="PANTHER" id="PTHR39767">
    <property type="entry name" value="CALCIUM/CALMODULIN-BINDING MEMBRANE PROTEIN PCM4-RELATED"/>
    <property type="match status" value="1"/>
</dbReference>
<proteinExistence type="predicted"/>
<keyword evidence="2" id="KW-0677">Repeat</keyword>